<accession>A0A8H4L2K3</accession>
<dbReference type="EMBL" id="JAADYS010001629">
    <property type="protein sequence ID" value="KAF4461920.1"/>
    <property type="molecule type" value="Genomic_DNA"/>
</dbReference>
<reference evidence="1 2" key="1">
    <citation type="submission" date="2020-01" db="EMBL/GenBank/DDBJ databases">
        <title>Identification and distribution of gene clusters putatively required for synthesis of sphingolipid metabolism inhibitors in phylogenetically diverse species of the filamentous fungus Fusarium.</title>
        <authorList>
            <person name="Kim H.-S."/>
            <person name="Busman M."/>
            <person name="Brown D.W."/>
            <person name="Divon H."/>
            <person name="Uhlig S."/>
            <person name="Proctor R.H."/>
        </authorList>
    </citation>
    <scope>NUCLEOTIDE SEQUENCE [LARGE SCALE GENOMIC DNA]</scope>
    <source>
        <strain evidence="1 2">NRRL 20459</strain>
    </source>
</reference>
<dbReference type="Proteomes" id="UP000554235">
    <property type="component" value="Unassembled WGS sequence"/>
</dbReference>
<dbReference type="AlphaFoldDB" id="A0A8H4L2K3"/>
<gene>
    <name evidence="1" type="ORF">FALBO_11275</name>
</gene>
<dbReference type="InterPro" id="IPR029058">
    <property type="entry name" value="AB_hydrolase_fold"/>
</dbReference>
<evidence type="ECO:0000313" key="2">
    <source>
        <dbReference type="Proteomes" id="UP000554235"/>
    </source>
</evidence>
<dbReference type="OrthoDB" id="5411243at2759"/>
<dbReference type="SUPFAM" id="SSF53474">
    <property type="entry name" value="alpha/beta-Hydrolases"/>
    <property type="match status" value="1"/>
</dbReference>
<sequence>IATGLNGDVPAWAYMASYNQGTPILGTFHGSDLIQVFFGIKDNYAARSIRAYYISFVNSQDPNIGLNEKYPSWPKWKDGHKLVQFFADKSAIIGDDFRSATYDFLVQNFASFKF</sequence>
<evidence type="ECO:0000313" key="1">
    <source>
        <dbReference type="EMBL" id="KAF4461920.1"/>
    </source>
</evidence>
<proteinExistence type="predicted"/>
<dbReference type="Gene3D" id="3.40.50.1820">
    <property type="entry name" value="alpha/beta hydrolase"/>
    <property type="match status" value="1"/>
</dbReference>
<protein>
    <submittedName>
        <fullName evidence="1">Sterol esterase</fullName>
    </submittedName>
</protein>
<keyword evidence="2" id="KW-1185">Reference proteome</keyword>
<organism evidence="1 2">
    <name type="scientific">Fusarium albosuccineum</name>
    <dbReference type="NCBI Taxonomy" id="1237068"/>
    <lineage>
        <taxon>Eukaryota</taxon>
        <taxon>Fungi</taxon>
        <taxon>Dikarya</taxon>
        <taxon>Ascomycota</taxon>
        <taxon>Pezizomycotina</taxon>
        <taxon>Sordariomycetes</taxon>
        <taxon>Hypocreomycetidae</taxon>
        <taxon>Hypocreales</taxon>
        <taxon>Nectriaceae</taxon>
        <taxon>Fusarium</taxon>
        <taxon>Fusarium decemcellulare species complex</taxon>
    </lineage>
</organism>
<name>A0A8H4L2K3_9HYPO</name>
<feature type="non-terminal residue" evidence="1">
    <location>
        <position position="1"/>
    </location>
</feature>
<comment type="caution">
    <text evidence="1">The sequence shown here is derived from an EMBL/GenBank/DDBJ whole genome shotgun (WGS) entry which is preliminary data.</text>
</comment>